<reference evidence="5 6" key="1">
    <citation type="submission" date="2019-04" db="EMBL/GenBank/DDBJ databases">
        <authorList>
            <person name="Van Vliet M D."/>
        </authorList>
    </citation>
    <scope>NUCLEOTIDE SEQUENCE [LARGE SCALE GENOMIC DNA]</scope>
    <source>
        <strain evidence="5 6">F21</strain>
    </source>
</reference>
<dbReference type="SUPFAM" id="SSF53822">
    <property type="entry name" value="Periplasmic binding protein-like I"/>
    <property type="match status" value="1"/>
</dbReference>
<dbReference type="InterPro" id="IPR010982">
    <property type="entry name" value="Lambda_DNA-bd_dom_sf"/>
</dbReference>
<dbReference type="Pfam" id="PF00356">
    <property type="entry name" value="LacI"/>
    <property type="match status" value="1"/>
</dbReference>
<name>A0A6C2UGG8_9BACT</name>
<dbReference type="GO" id="GO:0000976">
    <property type="term" value="F:transcription cis-regulatory region binding"/>
    <property type="evidence" value="ECO:0007669"/>
    <property type="project" value="TreeGrafter"/>
</dbReference>
<dbReference type="CDD" id="cd06267">
    <property type="entry name" value="PBP1_LacI_sugar_binding-like"/>
    <property type="match status" value="1"/>
</dbReference>
<keyword evidence="1" id="KW-0805">Transcription regulation</keyword>
<evidence type="ECO:0000313" key="5">
    <source>
        <dbReference type="EMBL" id="VGO18511.1"/>
    </source>
</evidence>
<sequence length="348" mass="38624">MGRVTIKDVAREAGVSLGAVSQALSPNPKSTIKVGDATIMKVQKAAAKLGFRPHAGAKSVRSNKFHNIGFFMAKKSGSLDRPPEGYLTGVSDAAQKRGYRIVLVGMESGQGNYQDVVPSLLREKNLDALVVASYHHLSALIHDELENMGLPVVYVNDKHEFNSAWVDDLDGARMMTDYLIERGSKNVVFAMRTHFEGQRIEDMHYSARMRIEGYTAAMKAAGLEPDIRTIMMRETLDFNQRIPDDWLFGNGRPLPDAIFAYDDDLANSIAKIMYRKGIRIPEDIALAGYNGAYASLCAWRPLTTMRIPSFEMGYTALELAIQIIEGSGQKEFPSIKFRPELVIGESTR</sequence>
<organism evidence="5 6">
    <name type="scientific">Pontiella sulfatireligans</name>
    <dbReference type="NCBI Taxonomy" id="2750658"/>
    <lineage>
        <taxon>Bacteria</taxon>
        <taxon>Pseudomonadati</taxon>
        <taxon>Kiritimatiellota</taxon>
        <taxon>Kiritimatiellia</taxon>
        <taxon>Kiritimatiellales</taxon>
        <taxon>Pontiellaceae</taxon>
        <taxon>Pontiella</taxon>
    </lineage>
</organism>
<accession>A0A6C2UGG8</accession>
<evidence type="ECO:0000313" key="6">
    <source>
        <dbReference type="Proteomes" id="UP000346198"/>
    </source>
</evidence>
<keyword evidence="6" id="KW-1185">Reference proteome</keyword>
<dbReference type="RefSeq" id="WP_136059985.1">
    <property type="nucleotide sequence ID" value="NZ_CAAHFH010000001.1"/>
</dbReference>
<dbReference type="AlphaFoldDB" id="A0A6C2UGG8"/>
<evidence type="ECO:0000256" key="2">
    <source>
        <dbReference type="ARBA" id="ARBA00023125"/>
    </source>
</evidence>
<dbReference type="CDD" id="cd01392">
    <property type="entry name" value="HTH_LacI"/>
    <property type="match status" value="1"/>
</dbReference>
<dbReference type="Gene3D" id="3.40.50.2300">
    <property type="match status" value="2"/>
</dbReference>
<proteinExistence type="predicted"/>
<dbReference type="SUPFAM" id="SSF47413">
    <property type="entry name" value="lambda repressor-like DNA-binding domains"/>
    <property type="match status" value="1"/>
</dbReference>
<dbReference type="InterPro" id="IPR046335">
    <property type="entry name" value="LacI/GalR-like_sensor"/>
</dbReference>
<evidence type="ECO:0000259" key="4">
    <source>
        <dbReference type="PROSITE" id="PS50932"/>
    </source>
</evidence>
<dbReference type="GO" id="GO:0003700">
    <property type="term" value="F:DNA-binding transcription factor activity"/>
    <property type="evidence" value="ECO:0007669"/>
    <property type="project" value="TreeGrafter"/>
</dbReference>
<dbReference type="PANTHER" id="PTHR30146:SF109">
    <property type="entry name" value="HTH-TYPE TRANSCRIPTIONAL REGULATOR GALS"/>
    <property type="match status" value="1"/>
</dbReference>
<dbReference type="Gene3D" id="1.10.260.40">
    <property type="entry name" value="lambda repressor-like DNA-binding domains"/>
    <property type="match status" value="1"/>
</dbReference>
<dbReference type="Pfam" id="PF13377">
    <property type="entry name" value="Peripla_BP_3"/>
    <property type="match status" value="1"/>
</dbReference>
<dbReference type="PROSITE" id="PS50932">
    <property type="entry name" value="HTH_LACI_2"/>
    <property type="match status" value="1"/>
</dbReference>
<dbReference type="Proteomes" id="UP000346198">
    <property type="component" value="Unassembled WGS sequence"/>
</dbReference>
<dbReference type="InterPro" id="IPR000843">
    <property type="entry name" value="HTH_LacI"/>
</dbReference>
<gene>
    <name evidence="5" type="primary">rbsR</name>
    <name evidence="5" type="ORF">SCARR_00564</name>
</gene>
<feature type="domain" description="HTH lacI-type" evidence="4">
    <location>
        <begin position="4"/>
        <end position="62"/>
    </location>
</feature>
<dbReference type="InterPro" id="IPR028082">
    <property type="entry name" value="Peripla_BP_I"/>
</dbReference>
<protein>
    <submittedName>
        <fullName evidence="5">Ribose operon repressor</fullName>
    </submittedName>
</protein>
<dbReference type="EMBL" id="CAAHFH010000001">
    <property type="protein sequence ID" value="VGO18511.1"/>
    <property type="molecule type" value="Genomic_DNA"/>
</dbReference>
<evidence type="ECO:0000256" key="1">
    <source>
        <dbReference type="ARBA" id="ARBA00023015"/>
    </source>
</evidence>
<dbReference type="SMART" id="SM00354">
    <property type="entry name" value="HTH_LACI"/>
    <property type="match status" value="1"/>
</dbReference>
<evidence type="ECO:0000256" key="3">
    <source>
        <dbReference type="ARBA" id="ARBA00023163"/>
    </source>
</evidence>
<dbReference type="PANTHER" id="PTHR30146">
    <property type="entry name" value="LACI-RELATED TRANSCRIPTIONAL REPRESSOR"/>
    <property type="match status" value="1"/>
</dbReference>
<keyword evidence="3" id="KW-0804">Transcription</keyword>
<keyword evidence="2" id="KW-0238">DNA-binding</keyword>